<organism evidence="2 3">
    <name type="scientific">Mucor flavus</name>
    <dbReference type="NCBI Taxonomy" id="439312"/>
    <lineage>
        <taxon>Eukaryota</taxon>
        <taxon>Fungi</taxon>
        <taxon>Fungi incertae sedis</taxon>
        <taxon>Mucoromycota</taxon>
        <taxon>Mucoromycotina</taxon>
        <taxon>Mucoromycetes</taxon>
        <taxon>Mucorales</taxon>
        <taxon>Mucorineae</taxon>
        <taxon>Mucoraceae</taxon>
        <taxon>Mucor</taxon>
    </lineage>
</organism>
<feature type="compositionally biased region" description="Basic and acidic residues" evidence="1">
    <location>
        <begin position="526"/>
        <end position="540"/>
    </location>
</feature>
<feature type="region of interest" description="Disordered" evidence="1">
    <location>
        <begin position="116"/>
        <end position="136"/>
    </location>
</feature>
<evidence type="ECO:0000256" key="1">
    <source>
        <dbReference type="SAM" id="MobiDB-lite"/>
    </source>
</evidence>
<comment type="caution">
    <text evidence="2">The sequence shown here is derived from an EMBL/GenBank/DDBJ whole genome shotgun (WGS) entry which is preliminary data.</text>
</comment>
<gene>
    <name evidence="2" type="ORF">MFLAVUS_005967</name>
</gene>
<evidence type="ECO:0000313" key="2">
    <source>
        <dbReference type="EMBL" id="GAA5812511.1"/>
    </source>
</evidence>
<proteinExistence type="predicted"/>
<feature type="region of interest" description="Disordered" evidence="1">
    <location>
        <begin position="515"/>
        <end position="540"/>
    </location>
</feature>
<evidence type="ECO:0000313" key="3">
    <source>
        <dbReference type="Proteomes" id="UP001473302"/>
    </source>
</evidence>
<dbReference type="Proteomes" id="UP001473302">
    <property type="component" value="Unassembled WGS sequence"/>
</dbReference>
<accession>A0ABP9Z098</accession>
<reference evidence="2 3" key="1">
    <citation type="submission" date="2024-04" db="EMBL/GenBank/DDBJ databases">
        <title>genome sequences of Mucor flavus KT1a and Helicostylum pulchrum KT1b strains isolated from the surface of a dry-aged beef.</title>
        <authorList>
            <person name="Toyotome T."/>
            <person name="Hosono M."/>
            <person name="Torimaru M."/>
            <person name="Fukuda K."/>
            <person name="Mikami N."/>
        </authorList>
    </citation>
    <scope>NUCLEOTIDE SEQUENCE [LARGE SCALE GENOMIC DNA]</scope>
    <source>
        <strain evidence="2 3">KT1a</strain>
    </source>
</reference>
<dbReference type="EMBL" id="BAABUK010000013">
    <property type="protein sequence ID" value="GAA5812511.1"/>
    <property type="molecule type" value="Genomic_DNA"/>
</dbReference>
<feature type="compositionally biased region" description="Low complexity" evidence="1">
    <location>
        <begin position="118"/>
        <end position="136"/>
    </location>
</feature>
<name>A0ABP9Z098_9FUNG</name>
<sequence>MTTSVHSYPSSILYLIKARNEFEYSFYYENFCKGMSRDQVAMKFEKYLQDSLFDVDAADPLATRWLKEQIDNNAPIIRSQEVDEFWLLYNDRQQYYAKLQRESDYTNDLQKLYERNRASSSRSTPTTNSPPSQANSDVVEGDSIVFFNKRSISSILKSYGKRLFVKYQSLSTEEQALCGFCLNGILDLSNQKETGQRKIFTSSQWKYLNHHFKSNVNRHLYKLSDSTLLKLKKNHKELKGGNYEETYYMYLESVRPAHPNDKCIFKILAHIINAYIENTEVFINPLSKVSELDFLIKVWSQIFELLFGNDKKLSINWGETVPETTTAVKRHNNNNEKHTIGCKVDGRIVCKLPKIVDTCHIEAAKATVDNAKLYSDKFKLAAECKCTLDGMIISGKLKGYKFVEIPGMQLFGIQANLMQLKINCGKFANLSNEAFYNQQRSLGDVFQCSDEVELNGKSCNPDWVAGTFLPPTTNPPILPANIITSPTIYSPNRSISSKYEKITLDDGTKVISKFNKSSNYKKEKRNRPEEAEGSKKKNKT</sequence>
<keyword evidence="3" id="KW-1185">Reference proteome</keyword>
<protein>
    <submittedName>
        <fullName evidence="2">Uncharacterized protein</fullName>
    </submittedName>
</protein>